<sequence>MQGTILPSLNSKLPYPIPKLPLSYSPVHLPPKMFLSTEESTTSNTVLPGAHKLVQEGRLPRDFEYGAATAAYQIEGGANQDGKGPSIWDEYSHREPSRTSGQNGDVACDHYNRVDEDVALLASYGVDCYRFSISWSRIIPLGGRDDPVNEKGIAFYNRLIDRLLEKAIKPVVTLYHWDLPLELEKRYGGFLDTAEFRADFENYARICFSRFGDRVKRWATFNEPYIISIFGYNLGFLAPGHNAADGFDTKTEPWRAGHSIIVSHAAAVEIYAKEFKDEQQGEISIVLNGDYYEPYNPESEADRDAAQRRMEFYIGWFADPIYLGANYPLSMRRRLGSRLPTFTEDERNLLERTAHLNTFYGMNHYTSQYARARSEAPAEDDFTGNVEESPVNSAGHEIGPLSGVFWLRATPKQFRKLLKWVWTRYSRPIYVTENGCPCPGEKNMNKEEAVADHFRMHYFATYLNSISEAIYEDGVIVKGYFAWSLMDNYEWSAGYSIRFGITHVDYDTLVRTPKQSAWFLKETMQTRRGMGDKE</sequence>
<evidence type="ECO:0000256" key="8">
    <source>
        <dbReference type="SAM" id="MobiDB-lite"/>
    </source>
</evidence>
<feature type="region of interest" description="Disordered" evidence="8">
    <location>
        <begin position="76"/>
        <end position="105"/>
    </location>
</feature>
<gene>
    <name evidence="9" type="ORF">jhhlp_004780</name>
</gene>
<dbReference type="GO" id="GO:0080079">
    <property type="term" value="F:cellobiose glucosidase activity"/>
    <property type="evidence" value="ECO:0007669"/>
    <property type="project" value="UniProtKB-ARBA"/>
</dbReference>
<dbReference type="PRINTS" id="PR00131">
    <property type="entry name" value="GLHYDRLASE1"/>
</dbReference>
<dbReference type="AlphaFoldDB" id="A0A2N3N8K6"/>
<evidence type="ECO:0000256" key="4">
    <source>
        <dbReference type="ARBA" id="ARBA00022801"/>
    </source>
</evidence>
<dbReference type="FunFam" id="3.20.20.80:FF:000011">
    <property type="entry name" value="Cytosolic beta-glucosidase"/>
    <property type="match status" value="1"/>
</dbReference>
<dbReference type="STRING" id="41688.A0A2N3N8K6"/>
<evidence type="ECO:0000256" key="6">
    <source>
        <dbReference type="ARBA" id="ARBA00056775"/>
    </source>
</evidence>
<evidence type="ECO:0000256" key="3">
    <source>
        <dbReference type="ARBA" id="ARBA00012744"/>
    </source>
</evidence>
<evidence type="ECO:0000256" key="2">
    <source>
        <dbReference type="ARBA" id="ARBA00010838"/>
    </source>
</evidence>
<dbReference type="Gene3D" id="3.20.20.80">
    <property type="entry name" value="Glycosidases"/>
    <property type="match status" value="1"/>
</dbReference>
<protein>
    <recommendedName>
        <fullName evidence="3">beta-glucosidase</fullName>
        <ecNumber evidence="3">3.2.1.21</ecNumber>
    </recommendedName>
</protein>
<dbReference type="VEuPathDB" id="FungiDB:jhhlp_004780"/>
<comment type="caution">
    <text evidence="9">The sequence shown here is derived from an EMBL/GenBank/DDBJ whole genome shotgun (WGS) entry which is preliminary data.</text>
</comment>
<evidence type="ECO:0000313" key="9">
    <source>
        <dbReference type="EMBL" id="PKS08727.1"/>
    </source>
</evidence>
<dbReference type="SUPFAM" id="SSF51445">
    <property type="entry name" value="(Trans)glycosidases"/>
    <property type="match status" value="1"/>
</dbReference>
<dbReference type="OrthoDB" id="65569at2759"/>
<dbReference type="InterPro" id="IPR033132">
    <property type="entry name" value="GH_1_N_CS"/>
</dbReference>
<evidence type="ECO:0000256" key="5">
    <source>
        <dbReference type="ARBA" id="ARBA00023295"/>
    </source>
</evidence>
<proteinExistence type="inferred from homology"/>
<dbReference type="Pfam" id="PF00232">
    <property type="entry name" value="Glyco_hydro_1"/>
    <property type="match status" value="1"/>
</dbReference>
<evidence type="ECO:0000256" key="7">
    <source>
        <dbReference type="RuleBase" id="RU003690"/>
    </source>
</evidence>
<name>A0A2N3N8K6_9PEZI</name>
<comment type="function">
    <text evidence="6">Plays an important role in cellulose degradation. Shows hydrolytic activity against several glycosidic compounds.</text>
</comment>
<evidence type="ECO:0000256" key="1">
    <source>
        <dbReference type="ARBA" id="ARBA00000448"/>
    </source>
</evidence>
<dbReference type="Proteomes" id="UP000233524">
    <property type="component" value="Unassembled WGS sequence"/>
</dbReference>
<keyword evidence="5" id="KW-0326">Glycosidase</keyword>
<dbReference type="InParanoid" id="A0A2N3N8K6"/>
<keyword evidence="10" id="KW-1185">Reference proteome</keyword>
<organism evidence="9 10">
    <name type="scientific">Lomentospora prolificans</name>
    <dbReference type="NCBI Taxonomy" id="41688"/>
    <lineage>
        <taxon>Eukaryota</taxon>
        <taxon>Fungi</taxon>
        <taxon>Dikarya</taxon>
        <taxon>Ascomycota</taxon>
        <taxon>Pezizomycotina</taxon>
        <taxon>Sordariomycetes</taxon>
        <taxon>Hypocreomycetidae</taxon>
        <taxon>Microascales</taxon>
        <taxon>Microascaceae</taxon>
        <taxon>Lomentospora</taxon>
    </lineage>
</organism>
<dbReference type="EC" id="3.2.1.21" evidence="3"/>
<dbReference type="PANTHER" id="PTHR10353">
    <property type="entry name" value="GLYCOSYL HYDROLASE"/>
    <property type="match status" value="1"/>
</dbReference>
<dbReference type="PANTHER" id="PTHR10353:SF36">
    <property type="entry name" value="LP05116P"/>
    <property type="match status" value="1"/>
</dbReference>
<evidence type="ECO:0000313" key="10">
    <source>
        <dbReference type="Proteomes" id="UP000233524"/>
    </source>
</evidence>
<comment type="similarity">
    <text evidence="2 7">Belongs to the glycosyl hydrolase 1 family.</text>
</comment>
<dbReference type="EMBL" id="NLAX01000094">
    <property type="protein sequence ID" value="PKS08727.1"/>
    <property type="molecule type" value="Genomic_DNA"/>
</dbReference>
<dbReference type="InterPro" id="IPR017853">
    <property type="entry name" value="GH"/>
</dbReference>
<reference evidence="9 10" key="1">
    <citation type="journal article" date="2017" name="G3 (Bethesda)">
        <title>First Draft Genome Sequence of the Pathogenic Fungus Lomentospora prolificans (Formerly Scedosporium prolificans).</title>
        <authorList>
            <person name="Luo R."/>
            <person name="Zimin A."/>
            <person name="Workman R."/>
            <person name="Fan Y."/>
            <person name="Pertea G."/>
            <person name="Grossman N."/>
            <person name="Wear M.P."/>
            <person name="Jia B."/>
            <person name="Miller H."/>
            <person name="Casadevall A."/>
            <person name="Timp W."/>
            <person name="Zhang S.X."/>
            <person name="Salzberg S.L."/>
        </authorList>
    </citation>
    <scope>NUCLEOTIDE SEQUENCE [LARGE SCALE GENOMIC DNA]</scope>
    <source>
        <strain evidence="9 10">JHH-5317</strain>
    </source>
</reference>
<comment type="catalytic activity">
    <reaction evidence="1">
        <text>Hydrolysis of terminal, non-reducing beta-D-glucosyl residues with release of beta-D-glucose.</text>
        <dbReference type="EC" id="3.2.1.21"/>
    </reaction>
</comment>
<dbReference type="PROSITE" id="PS00653">
    <property type="entry name" value="GLYCOSYL_HYDROL_F1_2"/>
    <property type="match status" value="1"/>
</dbReference>
<dbReference type="GO" id="GO:0030245">
    <property type="term" value="P:cellulose catabolic process"/>
    <property type="evidence" value="ECO:0007669"/>
    <property type="project" value="UniProtKB-ARBA"/>
</dbReference>
<accession>A0A2N3N8K6</accession>
<dbReference type="InterPro" id="IPR001360">
    <property type="entry name" value="Glyco_hydro_1"/>
</dbReference>
<keyword evidence="4" id="KW-0378">Hydrolase</keyword>